<protein>
    <recommendedName>
        <fullName evidence="2">KIB1-4 beta-propeller domain-containing protein</fullName>
    </recommendedName>
</protein>
<comment type="caution">
    <text evidence="3">The sequence shown here is derived from an EMBL/GenBank/DDBJ whole genome shotgun (WGS) entry which is preliminary data.</text>
</comment>
<evidence type="ECO:0000313" key="3">
    <source>
        <dbReference type="EMBL" id="TVU46622.1"/>
    </source>
</evidence>
<accession>A0A5J9WD49</accession>
<gene>
    <name evidence="3" type="ORF">EJB05_06169</name>
</gene>
<dbReference type="InterPro" id="IPR005174">
    <property type="entry name" value="KIB1-4_b-propeller"/>
</dbReference>
<reference evidence="3 4" key="1">
    <citation type="journal article" date="2019" name="Sci. Rep.">
        <title>A high-quality genome of Eragrostis curvula grass provides insights into Poaceae evolution and supports new strategies to enhance forage quality.</title>
        <authorList>
            <person name="Carballo J."/>
            <person name="Santos B.A.C.M."/>
            <person name="Zappacosta D."/>
            <person name="Garbus I."/>
            <person name="Selva J.P."/>
            <person name="Gallo C.A."/>
            <person name="Diaz A."/>
            <person name="Albertini E."/>
            <person name="Caccamo M."/>
            <person name="Echenique V."/>
        </authorList>
    </citation>
    <scope>NUCLEOTIDE SEQUENCE [LARGE SCALE GENOMIC DNA]</scope>
    <source>
        <strain evidence="4">cv. Victoria</strain>
        <tissue evidence="3">Leaf</tissue>
    </source>
</reference>
<dbReference type="InterPro" id="IPR036047">
    <property type="entry name" value="F-box-like_dom_sf"/>
</dbReference>
<name>A0A5J9WD49_9POAL</name>
<evidence type="ECO:0000313" key="4">
    <source>
        <dbReference type="Proteomes" id="UP000324897"/>
    </source>
</evidence>
<evidence type="ECO:0000256" key="1">
    <source>
        <dbReference type="SAM" id="MobiDB-lite"/>
    </source>
</evidence>
<feature type="compositionally biased region" description="Polar residues" evidence="1">
    <location>
        <begin position="45"/>
        <end position="55"/>
    </location>
</feature>
<dbReference type="OrthoDB" id="666312at2759"/>
<evidence type="ECO:0000259" key="2">
    <source>
        <dbReference type="Pfam" id="PF03478"/>
    </source>
</evidence>
<dbReference type="AlphaFoldDB" id="A0A5J9WD49"/>
<dbReference type="Proteomes" id="UP000324897">
    <property type="component" value="Chromosome 5"/>
</dbReference>
<dbReference type="PANTHER" id="PTHR33800:SF13">
    <property type="entry name" value="OS06G0113600 PROTEIN"/>
    <property type="match status" value="1"/>
</dbReference>
<dbReference type="EMBL" id="RWGY01000004">
    <property type="protein sequence ID" value="TVU46622.1"/>
    <property type="molecule type" value="Genomic_DNA"/>
</dbReference>
<sequence>MTGSRGGRRVRRRSPSPLDESSPPQQPATPKEVAVSERPSKRTGRASNSTSFSTSGPDVWADLLECLLHQIIALLSSFHDRLAFRSTCRYWRSTFFSFPSAFSSSLPPLLLKPLTRYPSRDRRQAVYSFLYNCEWQLIDPVKQSSSCRRSPPLNPPKGMNYLGCSYGHLIFCNLDHCLLVDAYGGTVVRSPKLKSTDNCKIVCGTLVAPLNSPNSYLLLLSASSLFQWEVGTDSWLQHPLDLNEVTHTVFFKGEMFAINCDGLYTIHLTPQLIVHEVAVDWDDRPVEQADGTVLKITLMYWVVACGDMLLLVELLEFKCGDWGIFEVFRLDFSVEPAKWVKVKNLGNYSLFISFSLTSPAFSCMNPERWGGKSNSIYVANHPDADEPWTVVELGQAVPRTTWNFPYLSEKASQPHLYVAQPENLWVHPSLVYRVGQ</sequence>
<organism evidence="3 4">
    <name type="scientific">Eragrostis curvula</name>
    <name type="common">weeping love grass</name>
    <dbReference type="NCBI Taxonomy" id="38414"/>
    <lineage>
        <taxon>Eukaryota</taxon>
        <taxon>Viridiplantae</taxon>
        <taxon>Streptophyta</taxon>
        <taxon>Embryophyta</taxon>
        <taxon>Tracheophyta</taxon>
        <taxon>Spermatophyta</taxon>
        <taxon>Magnoliopsida</taxon>
        <taxon>Liliopsida</taxon>
        <taxon>Poales</taxon>
        <taxon>Poaceae</taxon>
        <taxon>PACMAD clade</taxon>
        <taxon>Chloridoideae</taxon>
        <taxon>Eragrostideae</taxon>
        <taxon>Eragrostidinae</taxon>
        <taxon>Eragrostis</taxon>
    </lineage>
</organism>
<dbReference type="Pfam" id="PF03478">
    <property type="entry name" value="Beta-prop_KIB1-4"/>
    <property type="match status" value="1"/>
</dbReference>
<feature type="compositionally biased region" description="Basic residues" evidence="1">
    <location>
        <begin position="1"/>
        <end position="14"/>
    </location>
</feature>
<feature type="domain" description="KIB1-4 beta-propeller" evidence="2">
    <location>
        <begin position="151"/>
        <end position="383"/>
    </location>
</feature>
<feature type="region of interest" description="Disordered" evidence="1">
    <location>
        <begin position="1"/>
        <end position="55"/>
    </location>
</feature>
<dbReference type="SUPFAM" id="SSF81383">
    <property type="entry name" value="F-box domain"/>
    <property type="match status" value="1"/>
</dbReference>
<proteinExistence type="predicted"/>
<keyword evidence="4" id="KW-1185">Reference proteome</keyword>
<dbReference type="PANTHER" id="PTHR33800">
    <property type="entry name" value="OS06G0113600 PROTEIN"/>
    <property type="match status" value="1"/>
</dbReference>
<dbReference type="Gramene" id="TVU46622">
    <property type="protein sequence ID" value="TVU46622"/>
    <property type="gene ID" value="EJB05_06169"/>
</dbReference>